<gene>
    <name evidence="1" type="ORF">EIKCOROL_00851</name>
</gene>
<name>C0DU20_EIKCO</name>
<dbReference type="HOGENOM" id="CLU_2878716_0_0_4"/>
<protein>
    <submittedName>
        <fullName evidence="1">Uncharacterized protein</fullName>
    </submittedName>
</protein>
<evidence type="ECO:0000313" key="2">
    <source>
        <dbReference type="Proteomes" id="UP000005837"/>
    </source>
</evidence>
<reference evidence="1 2" key="1">
    <citation type="submission" date="2009-01" db="EMBL/GenBank/DDBJ databases">
        <authorList>
            <person name="Fulton L."/>
            <person name="Clifton S."/>
            <person name="Chinwalla A.T."/>
            <person name="Mitreva M."/>
            <person name="Sodergren E."/>
            <person name="Weinstock G."/>
            <person name="Clifton S."/>
            <person name="Dooling D.J."/>
            <person name="Fulton B."/>
            <person name="Minx P."/>
            <person name="Pepin K.H."/>
            <person name="Johnson M."/>
            <person name="Bhonagiri V."/>
            <person name="Nash W.E."/>
            <person name="Mardis E.R."/>
            <person name="Wilson R.K."/>
        </authorList>
    </citation>
    <scope>NUCLEOTIDE SEQUENCE [LARGE SCALE GENOMIC DNA]</scope>
    <source>
        <strain evidence="1 2">ATCC 23834</strain>
    </source>
</reference>
<dbReference type="AlphaFoldDB" id="C0DU20"/>
<sequence length="63" mass="7297">MESWYSSPIAARKKRQRGNILPEGGKTVAELHFMPENAARISRLPESLNLNAVRMKPKRLFFR</sequence>
<organism evidence="1 2">
    <name type="scientific">Eikenella corrodens ATCC 23834</name>
    <dbReference type="NCBI Taxonomy" id="546274"/>
    <lineage>
        <taxon>Bacteria</taxon>
        <taxon>Pseudomonadati</taxon>
        <taxon>Pseudomonadota</taxon>
        <taxon>Betaproteobacteria</taxon>
        <taxon>Neisseriales</taxon>
        <taxon>Neisseriaceae</taxon>
        <taxon>Eikenella</taxon>
    </lineage>
</organism>
<evidence type="ECO:0000313" key="1">
    <source>
        <dbReference type="EMBL" id="EEG24218.1"/>
    </source>
</evidence>
<proteinExistence type="predicted"/>
<comment type="caution">
    <text evidence="1">The sequence shown here is derived from an EMBL/GenBank/DDBJ whole genome shotgun (WGS) entry which is preliminary data.</text>
</comment>
<dbReference type="Proteomes" id="UP000005837">
    <property type="component" value="Unassembled WGS sequence"/>
</dbReference>
<accession>C0DU20</accession>
<dbReference type="EMBL" id="ACEA01000017">
    <property type="protein sequence ID" value="EEG24218.1"/>
    <property type="molecule type" value="Genomic_DNA"/>
</dbReference>